<gene>
    <name evidence="6" type="ORF">IFK94_05355</name>
</gene>
<keyword evidence="3 5" id="KW-1133">Transmembrane helix</keyword>
<dbReference type="PANTHER" id="PTHR23530:SF1">
    <property type="entry name" value="PERMEASE, MAJOR FACILITATOR SUPERFAMILY-RELATED"/>
    <property type="match status" value="1"/>
</dbReference>
<evidence type="ECO:0000256" key="4">
    <source>
        <dbReference type="ARBA" id="ARBA00023136"/>
    </source>
</evidence>
<dbReference type="Pfam" id="PF07690">
    <property type="entry name" value="MFS_1"/>
    <property type="match status" value="1"/>
</dbReference>
<reference evidence="6 7" key="1">
    <citation type="submission" date="2020-08" db="EMBL/GenBank/DDBJ databases">
        <title>Acidobacteriota in marine sediments use diverse sulfur dissimilation pathways.</title>
        <authorList>
            <person name="Wasmund K."/>
        </authorList>
    </citation>
    <scope>NUCLEOTIDE SEQUENCE [LARGE SCALE GENOMIC DNA]</scope>
    <source>
        <strain evidence="6">MAG AM4</strain>
    </source>
</reference>
<evidence type="ECO:0000256" key="3">
    <source>
        <dbReference type="ARBA" id="ARBA00022989"/>
    </source>
</evidence>
<evidence type="ECO:0000256" key="5">
    <source>
        <dbReference type="SAM" id="Phobius"/>
    </source>
</evidence>
<dbReference type="PANTHER" id="PTHR23530">
    <property type="entry name" value="TRANSPORT PROTEIN-RELATED"/>
    <property type="match status" value="1"/>
</dbReference>
<dbReference type="Gene3D" id="1.20.1250.20">
    <property type="entry name" value="MFS general substrate transporter like domains"/>
    <property type="match status" value="1"/>
</dbReference>
<comment type="caution">
    <text evidence="6">The sequence shown here is derived from an EMBL/GenBank/DDBJ whole genome shotgun (WGS) entry which is preliminary data.</text>
</comment>
<dbReference type="GO" id="GO:0016020">
    <property type="term" value="C:membrane"/>
    <property type="evidence" value="ECO:0007669"/>
    <property type="project" value="UniProtKB-SubCell"/>
</dbReference>
<keyword evidence="4 5" id="KW-0472">Membrane</keyword>
<feature type="transmembrane region" description="Helical" evidence="5">
    <location>
        <begin position="256"/>
        <end position="278"/>
    </location>
</feature>
<dbReference type="InterPro" id="IPR005829">
    <property type="entry name" value="Sugar_transporter_CS"/>
</dbReference>
<evidence type="ECO:0000313" key="7">
    <source>
        <dbReference type="Proteomes" id="UP000648239"/>
    </source>
</evidence>
<dbReference type="Proteomes" id="UP000648239">
    <property type="component" value="Unassembled WGS sequence"/>
</dbReference>
<proteinExistence type="predicted"/>
<dbReference type="AlphaFoldDB" id="A0A8J6XZ66"/>
<dbReference type="PROSITE" id="PS00216">
    <property type="entry name" value="SUGAR_TRANSPORT_1"/>
    <property type="match status" value="1"/>
</dbReference>
<evidence type="ECO:0000313" key="6">
    <source>
        <dbReference type="EMBL" id="MBD3867532.1"/>
    </source>
</evidence>
<dbReference type="InterPro" id="IPR053160">
    <property type="entry name" value="MFS_DHA3_Transporter"/>
</dbReference>
<name>A0A8J6XZ66_9BACT</name>
<dbReference type="GO" id="GO:0022857">
    <property type="term" value="F:transmembrane transporter activity"/>
    <property type="evidence" value="ECO:0007669"/>
    <property type="project" value="InterPro"/>
</dbReference>
<feature type="transmembrane region" description="Helical" evidence="5">
    <location>
        <begin position="70"/>
        <end position="98"/>
    </location>
</feature>
<feature type="transmembrane region" description="Helical" evidence="5">
    <location>
        <begin position="290"/>
        <end position="306"/>
    </location>
</feature>
<feature type="transmembrane region" description="Helical" evidence="5">
    <location>
        <begin position="378"/>
        <end position="398"/>
    </location>
</feature>
<keyword evidence="2 5" id="KW-0812">Transmembrane</keyword>
<sequence length="402" mass="43827">MLRRFALYGFLKNQRYFEPFLLLVFLEKGLDFFQIGLLIGFRELCVNLMEVPSGAAADLYGRRRSMLLSFSAYIASFVVFALADSIALLSAAMFLFAIGEAFRTGTHKAMILDWLNREGRGDERTRVYGFTRSWSKIGSALSVLIAAGLVFWTGRYSTIFWFSIPPYALALVNFLGYPAWLDRAGAGPVTVRKAMAHLGKSVADAFRNARIRRLVLESSAFEGTFRAGKDYLQPVLQQVAIGIPLLVSLPANRRSALLIGAVYAVLHLLSSLSALNAYRLAGARGGEDGGSLLLWGMVLVVYLVLVPAFHMNILPLAVAGFVALAAAQSLWRPIIVSRFHRCAPAGREATILSIESQSNSAATMVLAPVVGFLVERTGFASIGITGAVLAGVILAGFYTRRR</sequence>
<feature type="transmembrane region" description="Helical" evidence="5">
    <location>
        <begin position="134"/>
        <end position="153"/>
    </location>
</feature>
<comment type="subcellular location">
    <subcellularLocation>
        <location evidence="1">Membrane</location>
        <topology evidence="1">Multi-pass membrane protein</topology>
    </subcellularLocation>
</comment>
<dbReference type="EMBL" id="JACXWD010000011">
    <property type="protein sequence ID" value="MBD3867532.1"/>
    <property type="molecule type" value="Genomic_DNA"/>
</dbReference>
<protein>
    <submittedName>
        <fullName evidence="6">MFS transporter</fullName>
    </submittedName>
</protein>
<dbReference type="InterPro" id="IPR011701">
    <property type="entry name" value="MFS"/>
</dbReference>
<evidence type="ECO:0000256" key="2">
    <source>
        <dbReference type="ARBA" id="ARBA00022692"/>
    </source>
</evidence>
<accession>A0A8J6XZ66</accession>
<organism evidence="6 7">
    <name type="scientific">Candidatus Polarisedimenticola svalbardensis</name>
    <dbReference type="NCBI Taxonomy" id="2886004"/>
    <lineage>
        <taxon>Bacteria</taxon>
        <taxon>Pseudomonadati</taxon>
        <taxon>Acidobacteriota</taxon>
        <taxon>Candidatus Polarisedimenticolia</taxon>
        <taxon>Candidatus Polarisedimenticolales</taxon>
        <taxon>Candidatus Polarisedimenticolaceae</taxon>
        <taxon>Candidatus Polarisedimenticola</taxon>
    </lineage>
</organism>
<dbReference type="SUPFAM" id="SSF103473">
    <property type="entry name" value="MFS general substrate transporter"/>
    <property type="match status" value="1"/>
</dbReference>
<feature type="transmembrane region" description="Helical" evidence="5">
    <location>
        <begin position="159"/>
        <end position="180"/>
    </location>
</feature>
<evidence type="ECO:0000256" key="1">
    <source>
        <dbReference type="ARBA" id="ARBA00004141"/>
    </source>
</evidence>
<dbReference type="InterPro" id="IPR036259">
    <property type="entry name" value="MFS_trans_sf"/>
</dbReference>